<feature type="non-terminal residue" evidence="2">
    <location>
        <position position="1"/>
    </location>
</feature>
<sequence>LSIGANPKLRDNGRKLNAEEWARFTGRHDCADEIAKFTNTKRFLFNRSSKKVQARSSSVPDLTICSEKSEKEKVTQRQKSKSFKRKLKKMIHGSSSSTGSHLASENNPFAIIARCVSTPLLPGAMQNSNLNSSMKRPVSADCIPKVEITSPQGLIST</sequence>
<dbReference type="AlphaFoldDB" id="A0AA89BUX5"/>
<evidence type="ECO:0000313" key="3">
    <source>
        <dbReference type="Proteomes" id="UP001186944"/>
    </source>
</evidence>
<name>A0AA89BUX5_PINIB</name>
<dbReference type="Proteomes" id="UP001186944">
    <property type="component" value="Unassembled WGS sequence"/>
</dbReference>
<evidence type="ECO:0000256" key="1">
    <source>
        <dbReference type="SAM" id="MobiDB-lite"/>
    </source>
</evidence>
<accession>A0AA89BUX5</accession>
<comment type="caution">
    <text evidence="2">The sequence shown here is derived from an EMBL/GenBank/DDBJ whole genome shotgun (WGS) entry which is preliminary data.</text>
</comment>
<reference evidence="2" key="1">
    <citation type="submission" date="2019-08" db="EMBL/GenBank/DDBJ databases">
        <title>The improved chromosome-level genome for the pearl oyster Pinctada fucata martensii using PacBio sequencing and Hi-C.</title>
        <authorList>
            <person name="Zheng Z."/>
        </authorList>
    </citation>
    <scope>NUCLEOTIDE SEQUENCE</scope>
    <source>
        <strain evidence="2">ZZ-2019</strain>
        <tissue evidence="2">Adductor muscle</tissue>
    </source>
</reference>
<feature type="compositionally biased region" description="Low complexity" evidence="1">
    <location>
        <begin position="92"/>
        <end position="101"/>
    </location>
</feature>
<keyword evidence="3" id="KW-1185">Reference proteome</keyword>
<evidence type="ECO:0000313" key="2">
    <source>
        <dbReference type="EMBL" id="KAK3083238.1"/>
    </source>
</evidence>
<feature type="compositionally biased region" description="Basic residues" evidence="1">
    <location>
        <begin position="76"/>
        <end position="91"/>
    </location>
</feature>
<feature type="region of interest" description="Disordered" evidence="1">
    <location>
        <begin position="69"/>
        <end position="102"/>
    </location>
</feature>
<proteinExistence type="predicted"/>
<protein>
    <submittedName>
        <fullName evidence="2">Uncharacterized protein</fullName>
    </submittedName>
</protein>
<organism evidence="2 3">
    <name type="scientific">Pinctada imbricata</name>
    <name type="common">Atlantic pearl-oyster</name>
    <name type="synonym">Pinctada martensii</name>
    <dbReference type="NCBI Taxonomy" id="66713"/>
    <lineage>
        <taxon>Eukaryota</taxon>
        <taxon>Metazoa</taxon>
        <taxon>Spiralia</taxon>
        <taxon>Lophotrochozoa</taxon>
        <taxon>Mollusca</taxon>
        <taxon>Bivalvia</taxon>
        <taxon>Autobranchia</taxon>
        <taxon>Pteriomorphia</taxon>
        <taxon>Pterioida</taxon>
        <taxon>Pterioidea</taxon>
        <taxon>Pteriidae</taxon>
        <taxon>Pinctada</taxon>
    </lineage>
</organism>
<dbReference type="EMBL" id="VSWD01000014">
    <property type="protein sequence ID" value="KAK3083238.1"/>
    <property type="molecule type" value="Genomic_DNA"/>
</dbReference>
<gene>
    <name evidence="2" type="ORF">FSP39_017521</name>
</gene>